<accession>A0A132A209</accession>
<sequence length="62" mass="6553">MQANVGPTIAPGSGFSDVPAMNRSTSSILRYNLLKTSATAGLDSTDLKSSNDLILERPQTSR</sequence>
<gene>
    <name evidence="1" type="ORF">QR98_0034310</name>
</gene>
<dbReference type="EMBL" id="JXLN01010025">
    <property type="protein sequence ID" value="KPM04973.1"/>
    <property type="molecule type" value="Genomic_DNA"/>
</dbReference>
<reference evidence="1 2" key="1">
    <citation type="journal article" date="2015" name="Parasit. Vectors">
        <title>Draft genome of the scabies mite.</title>
        <authorList>
            <person name="Rider S.D.Jr."/>
            <person name="Morgan M.S."/>
            <person name="Arlian L.G."/>
        </authorList>
    </citation>
    <scope>NUCLEOTIDE SEQUENCE [LARGE SCALE GENOMIC DNA]</scope>
    <source>
        <strain evidence="1">Arlian Lab</strain>
    </source>
</reference>
<dbReference type="Proteomes" id="UP000616769">
    <property type="component" value="Unassembled WGS sequence"/>
</dbReference>
<name>A0A132A209_SARSC</name>
<dbReference type="AlphaFoldDB" id="A0A132A209"/>
<organism evidence="1 2">
    <name type="scientific">Sarcoptes scabiei</name>
    <name type="common">Itch mite</name>
    <name type="synonym">Acarus scabiei</name>
    <dbReference type="NCBI Taxonomy" id="52283"/>
    <lineage>
        <taxon>Eukaryota</taxon>
        <taxon>Metazoa</taxon>
        <taxon>Ecdysozoa</taxon>
        <taxon>Arthropoda</taxon>
        <taxon>Chelicerata</taxon>
        <taxon>Arachnida</taxon>
        <taxon>Acari</taxon>
        <taxon>Acariformes</taxon>
        <taxon>Sarcoptiformes</taxon>
        <taxon>Astigmata</taxon>
        <taxon>Psoroptidia</taxon>
        <taxon>Sarcoptoidea</taxon>
        <taxon>Sarcoptidae</taxon>
        <taxon>Sarcoptinae</taxon>
        <taxon>Sarcoptes</taxon>
    </lineage>
</organism>
<proteinExistence type="predicted"/>
<comment type="caution">
    <text evidence="1">The sequence shown here is derived from an EMBL/GenBank/DDBJ whole genome shotgun (WGS) entry which is preliminary data.</text>
</comment>
<protein>
    <submittedName>
        <fullName evidence="1">Uncharacterized protein</fullName>
    </submittedName>
</protein>
<evidence type="ECO:0000313" key="2">
    <source>
        <dbReference type="Proteomes" id="UP000616769"/>
    </source>
</evidence>
<evidence type="ECO:0000313" key="1">
    <source>
        <dbReference type="EMBL" id="KPM04973.1"/>
    </source>
</evidence>
<dbReference type="VEuPathDB" id="VectorBase:SSCA008856"/>